<proteinExistence type="predicted"/>
<dbReference type="EMBL" id="MK620303">
    <property type="protein sequence ID" value="QBR99466.1"/>
    <property type="molecule type" value="Genomic_DNA"/>
</dbReference>
<gene>
    <name evidence="1" type="primary">E6</name>
</gene>
<protein>
    <submittedName>
        <fullName evidence="1">E6</fullName>
    </submittedName>
</protein>
<name>A0AAE5YMJ9_9PAPI</name>
<organism evidence="1 2">
    <name type="scientific">Duck papillomavirus 3</name>
    <dbReference type="NCBI Taxonomy" id="2562546"/>
    <lineage>
        <taxon>Viruses</taxon>
        <taxon>Monodnaviria</taxon>
        <taxon>Shotokuvirae</taxon>
        <taxon>Cossaviricota</taxon>
        <taxon>Papovaviricetes</taxon>
        <taxon>Zurhausenvirales</taxon>
        <taxon>Papillomaviridae</taxon>
    </lineage>
</organism>
<sequence>MPKWKIPLSYPALLLRTGCNPQAVRIYCPYCRQQLTDLEIAQLHEEDTDSRNRLFHAVCWTVTDGVKARFYGACAHCRLFLTNA</sequence>
<evidence type="ECO:0000313" key="2">
    <source>
        <dbReference type="Proteomes" id="UP001235679"/>
    </source>
</evidence>
<evidence type="ECO:0000313" key="1">
    <source>
        <dbReference type="EMBL" id="QBR99466.1"/>
    </source>
</evidence>
<dbReference type="Proteomes" id="UP001235679">
    <property type="component" value="Segment"/>
</dbReference>
<accession>A0AAE5YMJ9</accession>
<reference evidence="1" key="1">
    <citation type="journal article" date="2019" name="Front. Microbiol.">
        <title>New Insight Into Avian Papillomavirus Ecology and Evolution From Characterization of Novel Wild Bird Papillomaviruses.</title>
        <authorList>
            <person name="Canuti M."/>
            <person name="Munro H.J."/>
            <person name="Robertson G.J."/>
            <person name="Kroyer A."/>
            <person name="Roul S."/>
            <person name="Ojkic D."/>
            <person name="Whitney H."/>
            <person name="Lang A.S."/>
        </authorList>
    </citation>
    <scope>NUCLEOTIDE SEQUENCE</scope>
    <source>
        <strain evidence="1">NL14_B8</strain>
    </source>
</reference>